<keyword evidence="2" id="KW-0812">Transmembrane</keyword>
<gene>
    <name evidence="3" type="ORF">CMV_027591</name>
</gene>
<dbReference type="Proteomes" id="UP000737018">
    <property type="component" value="Unassembled WGS sequence"/>
</dbReference>
<feature type="region of interest" description="Disordered" evidence="1">
    <location>
        <begin position="35"/>
        <end position="89"/>
    </location>
</feature>
<evidence type="ECO:0000256" key="2">
    <source>
        <dbReference type="SAM" id="Phobius"/>
    </source>
</evidence>
<evidence type="ECO:0000313" key="3">
    <source>
        <dbReference type="EMBL" id="KAF3946105.1"/>
    </source>
</evidence>
<organism evidence="3 4">
    <name type="scientific">Castanea mollissima</name>
    <name type="common">Chinese chestnut</name>
    <dbReference type="NCBI Taxonomy" id="60419"/>
    <lineage>
        <taxon>Eukaryota</taxon>
        <taxon>Viridiplantae</taxon>
        <taxon>Streptophyta</taxon>
        <taxon>Embryophyta</taxon>
        <taxon>Tracheophyta</taxon>
        <taxon>Spermatophyta</taxon>
        <taxon>Magnoliopsida</taxon>
        <taxon>eudicotyledons</taxon>
        <taxon>Gunneridae</taxon>
        <taxon>Pentapetalae</taxon>
        <taxon>rosids</taxon>
        <taxon>fabids</taxon>
        <taxon>Fagales</taxon>
        <taxon>Fagaceae</taxon>
        <taxon>Castanea</taxon>
    </lineage>
</organism>
<dbReference type="EMBL" id="JRKL02010045">
    <property type="protein sequence ID" value="KAF3946105.1"/>
    <property type="molecule type" value="Genomic_DNA"/>
</dbReference>
<accession>A0A8J4V981</accession>
<reference evidence="3" key="1">
    <citation type="submission" date="2020-03" db="EMBL/GenBank/DDBJ databases">
        <title>Castanea mollissima Vanexum genome sequencing.</title>
        <authorList>
            <person name="Staton M."/>
        </authorList>
    </citation>
    <scope>NUCLEOTIDE SEQUENCE</scope>
    <source>
        <tissue evidence="3">Leaf</tissue>
    </source>
</reference>
<name>A0A8J4V981_9ROSI</name>
<protein>
    <submittedName>
        <fullName evidence="3">Uncharacterized protein</fullName>
    </submittedName>
</protein>
<feature type="transmembrane region" description="Helical" evidence="2">
    <location>
        <begin position="112"/>
        <end position="132"/>
    </location>
</feature>
<comment type="caution">
    <text evidence="3">The sequence shown here is derived from an EMBL/GenBank/DDBJ whole genome shotgun (WGS) entry which is preliminary data.</text>
</comment>
<keyword evidence="2" id="KW-1133">Transmembrane helix</keyword>
<evidence type="ECO:0000256" key="1">
    <source>
        <dbReference type="SAM" id="MobiDB-lite"/>
    </source>
</evidence>
<proteinExistence type="predicted"/>
<keyword evidence="2" id="KW-0472">Membrane</keyword>
<feature type="compositionally biased region" description="Low complexity" evidence="1">
    <location>
        <begin position="52"/>
        <end position="66"/>
    </location>
</feature>
<sequence length="140" mass="15024">MLSQGKCNLQRCADGLVGDQWGVVPGFQLQGATELGPFEPNSLKTQTKPNHSRSPLSSSLTSRPSAAAPPPPSPAPKSEAAAKRTKELAQALREKKQPLVILELVLLQHVNLNYYSAVAVAVAVAVVGRRGIRVKERRQP</sequence>
<keyword evidence="4" id="KW-1185">Reference proteome</keyword>
<evidence type="ECO:0000313" key="4">
    <source>
        <dbReference type="Proteomes" id="UP000737018"/>
    </source>
</evidence>
<dbReference type="AlphaFoldDB" id="A0A8J4V981"/>
<feature type="compositionally biased region" description="Basic and acidic residues" evidence="1">
    <location>
        <begin position="80"/>
        <end position="89"/>
    </location>
</feature>